<feature type="compositionally biased region" description="Gly residues" evidence="1">
    <location>
        <begin position="203"/>
        <end position="212"/>
    </location>
</feature>
<dbReference type="AlphaFoldDB" id="A0A366KCV8"/>
<feature type="compositionally biased region" description="Basic and acidic residues" evidence="1">
    <location>
        <begin position="1"/>
        <end position="11"/>
    </location>
</feature>
<gene>
    <name evidence="4" type="ORF">CRD59_06340</name>
</gene>
<evidence type="ECO:0000259" key="3">
    <source>
        <dbReference type="Pfam" id="PF01882"/>
    </source>
</evidence>
<evidence type="ECO:0000313" key="4">
    <source>
        <dbReference type="EMBL" id="RBP98953.1"/>
    </source>
</evidence>
<keyword evidence="5" id="KW-1185">Reference proteome</keyword>
<keyword evidence="2" id="KW-0812">Transmembrane</keyword>
<evidence type="ECO:0000313" key="5">
    <source>
        <dbReference type="Proteomes" id="UP000252345"/>
    </source>
</evidence>
<evidence type="ECO:0000256" key="2">
    <source>
        <dbReference type="SAM" id="Phobius"/>
    </source>
</evidence>
<keyword evidence="2" id="KW-0472">Membrane</keyword>
<dbReference type="Proteomes" id="UP000252345">
    <property type="component" value="Unassembled WGS sequence"/>
</dbReference>
<dbReference type="EMBL" id="PDCH01000014">
    <property type="protein sequence ID" value="RBP98953.1"/>
    <property type="molecule type" value="Genomic_DNA"/>
</dbReference>
<protein>
    <recommendedName>
        <fullName evidence="3">DUF58 domain-containing protein</fullName>
    </recommendedName>
</protein>
<feature type="region of interest" description="Disordered" evidence="1">
    <location>
        <begin position="191"/>
        <end position="220"/>
    </location>
</feature>
<dbReference type="PANTHER" id="PTHR34351:SF1">
    <property type="entry name" value="SLR1927 PROTEIN"/>
    <property type="match status" value="1"/>
</dbReference>
<organism evidence="4 5">
    <name type="scientific">Bifidobacterium xylocopae</name>
    <dbReference type="NCBI Taxonomy" id="2493119"/>
    <lineage>
        <taxon>Bacteria</taxon>
        <taxon>Bacillati</taxon>
        <taxon>Actinomycetota</taxon>
        <taxon>Actinomycetes</taxon>
        <taxon>Bifidobacteriales</taxon>
        <taxon>Bifidobacteriaceae</taxon>
        <taxon>Bifidobacterium</taxon>
    </lineage>
</organism>
<evidence type="ECO:0000256" key="1">
    <source>
        <dbReference type="SAM" id="MobiDB-lite"/>
    </source>
</evidence>
<sequence>MRAVRPPEQRHMTAGMGAAPHPPADGQPDRFPASRLRPLGLGMAVLTATAALAYLPLGWTELLAASAAGAGLLTTALAMTCVRSGPDASLSLCKRALTVGSSTLATVTAVNNGSRRMPATLVMIRVGREHVYWELPPLGPGDKAEHRWTLHAGSRGVAPLGPVFLRRGDPFGLAATVRPLTPTIRLHVHPRTVPLPPSALGGSAEGATGGPGRSEQGRDLHSLREYRPGDDLRRLHWAGLARTGRLLVRLYESETDETLLLHLDRRRTSYADADEFELAVSILATLGLAALGRDMEAGSNPLTLADDPGWRPAGVDGWLDRCSTIVWDGDDPPGDESLRRSETILGGARTSAPSAPVMAVTGSTGSPPALIRRLDGIHRGNGRIRVLVADLHRTKTTALADGSAMHITDLSQLPRLLGGPA</sequence>
<accession>A0A366KCV8</accession>
<dbReference type="PANTHER" id="PTHR34351">
    <property type="entry name" value="SLR1927 PROTEIN-RELATED"/>
    <property type="match status" value="1"/>
</dbReference>
<reference evidence="4 5" key="1">
    <citation type="submission" date="2017-10" db="EMBL/GenBank/DDBJ databases">
        <title>Bifidobacterium xylocopum sp. nov. and Bifidobacterium aemilianum sp. nov., from the carpenter bee (Xylocopa violacea) digestive tract.</title>
        <authorList>
            <person name="Alberoni D."/>
            <person name="Baffoni L."/>
            <person name="Di Gioia D."/>
            <person name="Gaggia F."/>
            <person name="Biavati B."/>
        </authorList>
    </citation>
    <scope>NUCLEOTIDE SEQUENCE [LARGE SCALE GENOMIC DNA]</scope>
    <source>
        <strain evidence="4 5">XV2</strain>
    </source>
</reference>
<feature type="domain" description="DUF58" evidence="3">
    <location>
        <begin position="223"/>
        <end position="293"/>
    </location>
</feature>
<name>A0A366KCV8_9BIFI</name>
<proteinExistence type="predicted"/>
<keyword evidence="2" id="KW-1133">Transmembrane helix</keyword>
<dbReference type="InterPro" id="IPR002881">
    <property type="entry name" value="DUF58"/>
</dbReference>
<feature type="transmembrane region" description="Helical" evidence="2">
    <location>
        <begin position="39"/>
        <end position="57"/>
    </location>
</feature>
<dbReference type="Pfam" id="PF01882">
    <property type="entry name" value="DUF58"/>
    <property type="match status" value="1"/>
</dbReference>
<feature type="region of interest" description="Disordered" evidence="1">
    <location>
        <begin position="1"/>
        <end position="30"/>
    </location>
</feature>
<comment type="caution">
    <text evidence="4">The sequence shown here is derived from an EMBL/GenBank/DDBJ whole genome shotgun (WGS) entry which is preliminary data.</text>
</comment>